<proteinExistence type="predicted"/>
<dbReference type="RefSeq" id="WP_203803526.1">
    <property type="nucleotide sequence ID" value="NZ_BAAAQE010000007.1"/>
</dbReference>
<evidence type="ECO:0000256" key="1">
    <source>
        <dbReference type="ARBA" id="ARBA00004613"/>
    </source>
</evidence>
<dbReference type="InterPro" id="IPR050557">
    <property type="entry name" value="RTX_toxin/Mannuronan_C5-epim"/>
</dbReference>
<dbReference type="PANTHER" id="PTHR38340:SF1">
    <property type="entry name" value="S-LAYER PROTEIN"/>
    <property type="match status" value="1"/>
</dbReference>
<comment type="caution">
    <text evidence="5">The sequence shown here is derived from an EMBL/GenBank/DDBJ whole genome shotgun (WGS) entry which is preliminary data.</text>
</comment>
<evidence type="ECO:0000256" key="2">
    <source>
        <dbReference type="ARBA" id="ARBA00022525"/>
    </source>
</evidence>
<evidence type="ECO:0008006" key="7">
    <source>
        <dbReference type="Google" id="ProtNLM"/>
    </source>
</evidence>
<dbReference type="Proteomes" id="UP000612282">
    <property type="component" value="Unassembled WGS sequence"/>
</dbReference>
<dbReference type="Pfam" id="PF00353">
    <property type="entry name" value="HemolysinCabind"/>
    <property type="match status" value="5"/>
</dbReference>
<comment type="subcellular location">
    <subcellularLocation>
        <location evidence="1">Secreted</location>
    </subcellularLocation>
</comment>
<keyword evidence="2" id="KW-0964">Secreted</keyword>
<dbReference type="PANTHER" id="PTHR38340">
    <property type="entry name" value="S-LAYER PROTEIN"/>
    <property type="match status" value="1"/>
</dbReference>
<feature type="region of interest" description="Disordered" evidence="3">
    <location>
        <begin position="346"/>
        <end position="369"/>
    </location>
</feature>
<feature type="chain" id="PRO_5047360548" description="Hemolysin-type calcium-binding region" evidence="4">
    <location>
        <begin position="42"/>
        <end position="386"/>
    </location>
</feature>
<dbReference type="PRINTS" id="PR00313">
    <property type="entry name" value="CABNDNGRPT"/>
</dbReference>
<dbReference type="InterPro" id="IPR011049">
    <property type="entry name" value="Serralysin-like_metalloprot_C"/>
</dbReference>
<feature type="compositionally biased region" description="Acidic residues" evidence="3">
    <location>
        <begin position="350"/>
        <end position="359"/>
    </location>
</feature>
<accession>A0ABQ3XJU6</accession>
<evidence type="ECO:0000313" key="6">
    <source>
        <dbReference type="Proteomes" id="UP000612282"/>
    </source>
</evidence>
<reference evidence="5 6" key="1">
    <citation type="submission" date="2021-01" db="EMBL/GenBank/DDBJ databases">
        <title>Whole genome shotgun sequence of Actinoplanes couchii NBRC 106145.</title>
        <authorList>
            <person name="Komaki H."/>
            <person name="Tamura T."/>
        </authorList>
    </citation>
    <scope>NUCLEOTIDE SEQUENCE [LARGE SCALE GENOMIC DNA]</scope>
    <source>
        <strain evidence="5 6">NBRC 106145</strain>
    </source>
</reference>
<evidence type="ECO:0000313" key="5">
    <source>
        <dbReference type="EMBL" id="GID58680.1"/>
    </source>
</evidence>
<dbReference type="PROSITE" id="PS00330">
    <property type="entry name" value="HEMOLYSIN_CALCIUM"/>
    <property type="match status" value="3"/>
</dbReference>
<organism evidence="5 6">
    <name type="scientific">Actinoplanes couchii</name>
    <dbReference type="NCBI Taxonomy" id="403638"/>
    <lineage>
        <taxon>Bacteria</taxon>
        <taxon>Bacillati</taxon>
        <taxon>Actinomycetota</taxon>
        <taxon>Actinomycetes</taxon>
        <taxon>Micromonosporales</taxon>
        <taxon>Micromonosporaceae</taxon>
        <taxon>Actinoplanes</taxon>
    </lineage>
</organism>
<dbReference type="EMBL" id="BOMG01000088">
    <property type="protein sequence ID" value="GID58680.1"/>
    <property type="molecule type" value="Genomic_DNA"/>
</dbReference>
<dbReference type="InterPro" id="IPR018511">
    <property type="entry name" value="Hemolysin-typ_Ca-bd_CS"/>
</dbReference>
<feature type="signal peptide" evidence="4">
    <location>
        <begin position="1"/>
        <end position="41"/>
    </location>
</feature>
<dbReference type="SUPFAM" id="SSF51120">
    <property type="entry name" value="beta-Roll"/>
    <property type="match status" value="2"/>
</dbReference>
<evidence type="ECO:0000256" key="3">
    <source>
        <dbReference type="SAM" id="MobiDB-lite"/>
    </source>
</evidence>
<sequence length="386" mass="40068">MSRSSSPARFAPARFGSWSARFAVLLAGSTALAGMAAPAQAASVGTASVYETTKVQYKAATGKRNLITITRSGNTVTIDDSVAIKAGKGCKAVKGDKTRVSCTTKKAPTRVRVYAYDRNDLITNKTDLPSTLDGGTGNDQLNGGSRADRLIGGTGNDRLFGFHGHDYLDGGAGSDLLNGGTGNDTLHGWTGNDVLYGEAGDDDLFGEAGNDRLHGGDGNDTLLGYAGKDKLYGDAGDDRLFGDENDKKVYADVLMGGSGVDTVLYDYMKSIRVDLDGQAGDDGRPGEGDTVGADVENLYAGFGNDVLIGNASSNYIHGGPGNDTIQGLSGNDDLYGSSGKDKLYGGAGDDILEGDEEPGTSDRLDGGANTDTCRAYRGDVKVNCER</sequence>
<protein>
    <recommendedName>
        <fullName evidence="7">Hemolysin-type calcium-binding region</fullName>
    </recommendedName>
</protein>
<keyword evidence="6" id="KW-1185">Reference proteome</keyword>
<name>A0ABQ3XJU6_9ACTN</name>
<gene>
    <name evidence="5" type="ORF">Aco03nite_070840</name>
</gene>
<dbReference type="Gene3D" id="2.150.10.10">
    <property type="entry name" value="Serralysin-like metalloprotease, C-terminal"/>
    <property type="match status" value="3"/>
</dbReference>
<evidence type="ECO:0000256" key="4">
    <source>
        <dbReference type="SAM" id="SignalP"/>
    </source>
</evidence>
<dbReference type="InterPro" id="IPR001343">
    <property type="entry name" value="Hemolysn_Ca-bd"/>
</dbReference>
<keyword evidence="4" id="KW-0732">Signal</keyword>